<gene>
    <name evidence="1" type="ORF">DXF85_24165</name>
</gene>
<dbReference type="AlphaFoldDB" id="A0A6N6JXX3"/>
<organism evidence="1 2">
    <name type="scientific">Citrobacter pasteurii</name>
    <dbReference type="NCBI Taxonomy" id="1563222"/>
    <lineage>
        <taxon>Bacteria</taxon>
        <taxon>Pseudomonadati</taxon>
        <taxon>Pseudomonadota</taxon>
        <taxon>Gammaproteobacteria</taxon>
        <taxon>Enterobacterales</taxon>
        <taxon>Enterobacteriaceae</taxon>
        <taxon>Citrobacter</taxon>
    </lineage>
</organism>
<proteinExistence type="predicted"/>
<sequence>MVEYNIGGLMKNQKTSDAVIRVFASRENLEEEIGSAFSINMNKQVKARLRELCVFYGHEDMLTRKSGTGRRFSDVLARLIDAHYIAYVFKPQTDPAKKLIKAFKHVHLLKMRGKDNETIKESMIDKGFDRPGAIADVLTDPKMDPKAWSEKDVEKMLNPEKVLKLLMKIESKQKG</sequence>
<dbReference type="EMBL" id="QRDC01000039">
    <property type="protein sequence ID" value="KAA1272526.1"/>
    <property type="molecule type" value="Genomic_DNA"/>
</dbReference>
<accession>A0A6N6JXX3</accession>
<name>A0A6N6JXX3_9ENTR</name>
<protein>
    <submittedName>
        <fullName evidence="1">Uncharacterized protein</fullName>
    </submittedName>
</protein>
<evidence type="ECO:0000313" key="2">
    <source>
        <dbReference type="Proteomes" id="UP000468420"/>
    </source>
</evidence>
<dbReference type="Proteomes" id="UP000468420">
    <property type="component" value="Unassembled WGS sequence"/>
</dbReference>
<comment type="caution">
    <text evidence="1">The sequence shown here is derived from an EMBL/GenBank/DDBJ whole genome shotgun (WGS) entry which is preliminary data.</text>
</comment>
<evidence type="ECO:0000313" key="1">
    <source>
        <dbReference type="EMBL" id="KAA1272526.1"/>
    </source>
</evidence>
<reference evidence="1 2" key="1">
    <citation type="submission" date="2018-08" db="EMBL/GenBank/DDBJ databases">
        <title>Complete genomic analysis of a Citrobacter pasteurii isolated from cockles (Cerastoderma edule) containing a new chromosomic qnrB allele.</title>
        <authorList>
            <person name="Rodrigues A."/>
            <person name="Baptista T."/>
            <person name="Quesada A."/>
            <person name="Campos M.J."/>
        </authorList>
    </citation>
    <scope>NUCLEOTIDE SEQUENCE [LARGE SCALE GENOMIC DNA]</scope>
    <source>
        <strain evidence="1 2">BA18</strain>
    </source>
</reference>